<gene>
    <name evidence="2" type="ORF">CER18_09710</name>
</gene>
<evidence type="ECO:0000313" key="2">
    <source>
        <dbReference type="EMBL" id="PIT67760.1"/>
    </source>
</evidence>
<dbReference type="Gene3D" id="1.20.5.170">
    <property type="match status" value="2"/>
</dbReference>
<dbReference type="AlphaFoldDB" id="A0A2N9Y7S7"/>
<dbReference type="InterPro" id="IPR011049">
    <property type="entry name" value="Serralysin-like_metalloprot_C"/>
</dbReference>
<dbReference type="GO" id="GO:0019867">
    <property type="term" value="C:outer membrane"/>
    <property type="evidence" value="ECO:0007669"/>
    <property type="project" value="InterPro"/>
</dbReference>
<evidence type="ECO:0000259" key="1">
    <source>
        <dbReference type="Pfam" id="PF05662"/>
    </source>
</evidence>
<proteinExistence type="predicted"/>
<feature type="domain" description="Trimeric autotransporter adhesin YadA-like stalk" evidence="1">
    <location>
        <begin position="133"/>
        <end position="175"/>
    </location>
</feature>
<feature type="non-terminal residue" evidence="2">
    <location>
        <position position="295"/>
    </location>
</feature>
<feature type="non-terminal residue" evidence="2">
    <location>
        <position position="1"/>
    </location>
</feature>
<reference evidence="2 3" key="1">
    <citation type="submission" date="2017-06" db="EMBL/GenBank/DDBJ databases">
        <title>Draft genome of Bartonella tribocorum strain L103, isolated from a rodent in Laos.</title>
        <authorList>
            <person name="Hadjadj L."/>
            <person name="Jiyipong T."/>
            <person name="Morand S."/>
            <person name="Diene S.M."/>
            <person name="Rolain J.-M."/>
        </authorList>
    </citation>
    <scope>NUCLEOTIDE SEQUENCE [LARGE SCALE GENOMIC DNA]</scope>
    <source>
        <strain evidence="2 3">L103</strain>
    </source>
</reference>
<evidence type="ECO:0000313" key="3">
    <source>
        <dbReference type="Proteomes" id="UP000229839"/>
    </source>
</evidence>
<dbReference type="InterPro" id="IPR008635">
    <property type="entry name" value="Coiled_stalk_dom"/>
</dbReference>
<accession>A0A2N9Y7S7</accession>
<dbReference type="SUPFAM" id="SSF101967">
    <property type="entry name" value="Adhesin YadA, collagen-binding domain"/>
    <property type="match status" value="1"/>
</dbReference>
<organism evidence="2 3">
    <name type="scientific">Bartonella tribocorum</name>
    <dbReference type="NCBI Taxonomy" id="85701"/>
    <lineage>
        <taxon>Bacteria</taxon>
        <taxon>Pseudomonadati</taxon>
        <taxon>Pseudomonadota</taxon>
        <taxon>Alphaproteobacteria</taxon>
        <taxon>Hyphomicrobiales</taxon>
        <taxon>Bartonellaceae</taxon>
        <taxon>Bartonella</taxon>
    </lineage>
</organism>
<sequence length="295" mass="31081">NKENRTLFGVMGGTISKNSIEAVNGSQLYSLGDNVAKYFGGSANYENGQWSAPSFKFKTVNDDGSKVEDKDYSTVSEAFAGVGSSFEKLHKEFTERNAEVTENIQQNALLWSATDQAFSAKHGEGEAEKTNSKITSLAKGNIAEGSTDAVNGSQLFDTNQHVSAVSHNFETAAANIAQSFGGGAEYKDGAWTAPNFKVNTVSADGSKVEEQSYDDVAKAFASVGSSFSNLHKELKNEINQVVSDSLVKQDDVSKVIKIGAEKEGAAISIANSDGASRSLSGVKAATLSAVSTEAV</sequence>
<comment type="caution">
    <text evidence="2">The sequence shown here is derived from an EMBL/GenBank/DDBJ whole genome shotgun (WGS) entry which is preliminary data.</text>
</comment>
<dbReference type="Proteomes" id="UP000229839">
    <property type="component" value="Unassembled WGS sequence"/>
</dbReference>
<dbReference type="EMBL" id="NJGE01000080">
    <property type="protein sequence ID" value="PIT67760.1"/>
    <property type="molecule type" value="Genomic_DNA"/>
</dbReference>
<dbReference type="Pfam" id="PF05662">
    <property type="entry name" value="YadA_stalk"/>
    <property type="match status" value="2"/>
</dbReference>
<dbReference type="Gene3D" id="6.10.250.2030">
    <property type="match status" value="2"/>
</dbReference>
<feature type="domain" description="Trimeric autotransporter adhesin YadA-like stalk" evidence="1">
    <location>
        <begin position="22"/>
        <end position="47"/>
    </location>
</feature>
<name>A0A2N9Y7S7_9HYPH</name>
<protein>
    <recommendedName>
        <fullName evidence="1">Trimeric autotransporter adhesin YadA-like stalk domain-containing protein</fullName>
    </recommendedName>
</protein>